<dbReference type="InterPro" id="IPR011008">
    <property type="entry name" value="Dimeric_a/b-barrel"/>
</dbReference>
<sequence>MMFAVWALDRPGAGPARERVREAHRARLRAPGEHPVQVRLAGPLLQEGPDGAMCGTLLVVEAESADQVRAFVDGDPYVQAGVYGSVEVRPWRCGLGPLAAPG</sequence>
<dbReference type="PANTHER" id="PTHR33606">
    <property type="entry name" value="PROTEIN YCII"/>
    <property type="match status" value="1"/>
</dbReference>
<organism evidence="3 4">
    <name type="scientific">Piscinibacter sakaiensis</name>
    <name type="common">Ideonella sakaiensis</name>
    <dbReference type="NCBI Taxonomy" id="1547922"/>
    <lineage>
        <taxon>Bacteria</taxon>
        <taxon>Pseudomonadati</taxon>
        <taxon>Pseudomonadota</taxon>
        <taxon>Betaproteobacteria</taxon>
        <taxon>Burkholderiales</taxon>
        <taxon>Sphaerotilaceae</taxon>
        <taxon>Piscinibacter</taxon>
    </lineage>
</organism>
<dbReference type="Proteomes" id="UP000037660">
    <property type="component" value="Unassembled WGS sequence"/>
</dbReference>
<evidence type="ECO:0000259" key="2">
    <source>
        <dbReference type="Pfam" id="PF03795"/>
    </source>
</evidence>
<dbReference type="Pfam" id="PF03795">
    <property type="entry name" value="YCII"/>
    <property type="match status" value="1"/>
</dbReference>
<dbReference type="InterPro" id="IPR005545">
    <property type="entry name" value="YCII"/>
</dbReference>
<dbReference type="SUPFAM" id="SSF54909">
    <property type="entry name" value="Dimeric alpha+beta barrel"/>
    <property type="match status" value="1"/>
</dbReference>
<feature type="domain" description="YCII-related" evidence="2">
    <location>
        <begin position="1"/>
        <end position="92"/>
    </location>
</feature>
<dbReference type="EMBL" id="BBYR01000032">
    <property type="protein sequence ID" value="GAP36195.1"/>
    <property type="molecule type" value="Genomic_DNA"/>
</dbReference>
<dbReference type="InterPro" id="IPR051807">
    <property type="entry name" value="Sec-metab_biosynth-assoc"/>
</dbReference>
<dbReference type="AlphaFoldDB" id="A0A0K8P203"/>
<protein>
    <submittedName>
        <fullName evidence="3">YciL protein</fullName>
    </submittedName>
</protein>
<reference evidence="3 4" key="2">
    <citation type="journal article" date="2016" name="Science">
        <title>A bacterium that degrades and assimilates poly(ethylene terephthalate).</title>
        <authorList>
            <person name="Yoshida S."/>
            <person name="Hiraga K."/>
            <person name="Takehana T."/>
            <person name="Taniguchi I."/>
            <person name="Yamaji H."/>
            <person name="Maeda Y."/>
            <person name="Toyohara K."/>
            <person name="Miyamoto K."/>
            <person name="Kimura Y."/>
            <person name="Oda K."/>
        </authorList>
    </citation>
    <scope>NUCLEOTIDE SEQUENCE [LARGE SCALE GENOMIC DNA]</scope>
    <source>
        <strain evidence="4">NBRC 110686 / TISTR 2288 / 201-F6</strain>
    </source>
</reference>
<dbReference type="PANTHER" id="PTHR33606:SF3">
    <property type="entry name" value="PROTEIN YCII"/>
    <property type="match status" value="1"/>
</dbReference>
<comment type="caution">
    <text evidence="3">The sequence shown here is derived from an EMBL/GenBank/DDBJ whole genome shotgun (WGS) entry which is preliminary data.</text>
</comment>
<proteinExistence type="inferred from homology"/>
<name>A0A0K8P203_PISS1</name>
<evidence type="ECO:0000256" key="1">
    <source>
        <dbReference type="ARBA" id="ARBA00007689"/>
    </source>
</evidence>
<accession>A0A0K8P203</accession>
<evidence type="ECO:0000313" key="4">
    <source>
        <dbReference type="Proteomes" id="UP000037660"/>
    </source>
</evidence>
<dbReference type="STRING" id="1547922.ISF6_2035"/>
<dbReference type="Gene3D" id="3.30.70.1060">
    <property type="entry name" value="Dimeric alpha+beta barrel"/>
    <property type="match status" value="1"/>
</dbReference>
<keyword evidence="4" id="KW-1185">Reference proteome</keyword>
<evidence type="ECO:0000313" key="3">
    <source>
        <dbReference type="EMBL" id="GAP36195.1"/>
    </source>
</evidence>
<comment type="similarity">
    <text evidence="1">Belongs to the YciI family.</text>
</comment>
<gene>
    <name evidence="3" type="ORF">ISF6_2035</name>
</gene>
<reference evidence="4" key="1">
    <citation type="submission" date="2015-07" db="EMBL/GenBank/DDBJ databases">
        <title>Discovery of a poly(ethylene terephthalate assimilation.</title>
        <authorList>
            <person name="Yoshida S."/>
            <person name="Hiraga K."/>
            <person name="Takehana T."/>
            <person name="Taniguchi I."/>
            <person name="Yamaji H."/>
            <person name="Maeda Y."/>
            <person name="Toyohara K."/>
            <person name="Miyamoto K."/>
            <person name="Kimura Y."/>
            <person name="Oda K."/>
        </authorList>
    </citation>
    <scope>NUCLEOTIDE SEQUENCE [LARGE SCALE GENOMIC DNA]</scope>
    <source>
        <strain evidence="4">NBRC 110686 / TISTR 2288 / 201-F6</strain>
    </source>
</reference>